<dbReference type="Gene3D" id="2.60.40.2230">
    <property type="entry name" value="Uncharacterised protein YcnI-like PF07987, DUF1775"/>
    <property type="match status" value="1"/>
</dbReference>
<evidence type="ECO:0000259" key="2">
    <source>
        <dbReference type="Pfam" id="PF07987"/>
    </source>
</evidence>
<protein>
    <recommendedName>
        <fullName evidence="2">YncI copper-binding domain-containing protein</fullName>
    </recommendedName>
</protein>
<dbReference type="InterPro" id="IPR012533">
    <property type="entry name" value="YcnI-copper_dom"/>
</dbReference>
<dbReference type="eggNOG" id="COG4549">
    <property type="taxonomic scope" value="Bacteria"/>
</dbReference>
<keyword evidence="1" id="KW-0732">Signal</keyword>
<accession>A0A1L7ALF9</accession>
<dbReference type="CDD" id="cd08545">
    <property type="entry name" value="YcnI_like"/>
    <property type="match status" value="1"/>
</dbReference>
<proteinExistence type="predicted"/>
<dbReference type="Pfam" id="PF07987">
    <property type="entry name" value="DUF1775"/>
    <property type="match status" value="1"/>
</dbReference>
<feature type="chain" id="PRO_5012927940" description="YncI copper-binding domain-containing protein" evidence="1">
    <location>
        <begin position="21"/>
        <end position="166"/>
    </location>
</feature>
<dbReference type="EMBL" id="CP015584">
    <property type="protein sequence ID" value="APT59597.1"/>
    <property type="molecule type" value="Genomic_DNA"/>
</dbReference>
<gene>
    <name evidence="3" type="ORF">RGI145_19855</name>
</gene>
<dbReference type="AlphaFoldDB" id="A0A1L7ALF9"/>
<feature type="domain" description="YncI copper-binding" evidence="2">
    <location>
        <begin position="21"/>
        <end position="161"/>
    </location>
</feature>
<dbReference type="InterPro" id="IPR038507">
    <property type="entry name" value="YcnI-like_sf"/>
</dbReference>
<reference evidence="3 4" key="1">
    <citation type="submission" date="2016-05" db="EMBL/GenBank/DDBJ databases">
        <title>Complete Genome and Methylome Analysis of Psychrotrophic Bacterial Isolates from Antarctic Lake Untersee.</title>
        <authorList>
            <person name="Fomenkov A."/>
            <person name="Akimov V.N."/>
            <person name="Vasilyeva L.V."/>
            <person name="Andersen D."/>
            <person name="Vincze T."/>
            <person name="Roberts R.J."/>
        </authorList>
    </citation>
    <scope>NUCLEOTIDE SEQUENCE [LARGE SCALE GENOMIC DNA]</scope>
    <source>
        <strain evidence="3 4">U14-5</strain>
    </source>
</reference>
<dbReference type="STRING" id="257708.RGI145_19855"/>
<sequence>MLNRFAVAFGASLLALPAAAHVTLDQSAMPADSYLRVAIRVPHGCDGASTTGIRVQIPEGFRNVKPMPLAGWTLTTVTEEGTAAPGGHGESAPVREVAWRGGNLPDAFYQEFVLRVQTPKEPGQTVYFPIVQECEGGKVTRWIERPSASGGTLRAPAFAVRITPKG</sequence>
<dbReference type="KEGG" id="rgi:RGI145_19855"/>
<evidence type="ECO:0000313" key="3">
    <source>
        <dbReference type="EMBL" id="APT59597.1"/>
    </source>
</evidence>
<organism evidence="3 4">
    <name type="scientific">Roseomonas gilardii</name>
    <dbReference type="NCBI Taxonomy" id="257708"/>
    <lineage>
        <taxon>Bacteria</taxon>
        <taxon>Pseudomonadati</taxon>
        <taxon>Pseudomonadota</taxon>
        <taxon>Alphaproteobacteria</taxon>
        <taxon>Acetobacterales</taxon>
        <taxon>Roseomonadaceae</taxon>
        <taxon>Roseomonas</taxon>
    </lineage>
</organism>
<dbReference type="Proteomes" id="UP000185494">
    <property type="component" value="Chromosome 2"/>
</dbReference>
<evidence type="ECO:0000313" key="4">
    <source>
        <dbReference type="Proteomes" id="UP000185494"/>
    </source>
</evidence>
<feature type="signal peptide" evidence="1">
    <location>
        <begin position="1"/>
        <end position="20"/>
    </location>
</feature>
<evidence type="ECO:0000256" key="1">
    <source>
        <dbReference type="SAM" id="SignalP"/>
    </source>
</evidence>
<name>A0A1L7ALF9_9PROT</name>
<dbReference type="RefSeq" id="WP_075800308.1">
    <property type="nucleotide sequence ID" value="NZ_CP015584.1"/>
</dbReference>